<gene>
    <name evidence="7" type="ORF">Dda_4451</name>
</gene>
<feature type="repeat" description="WD" evidence="5">
    <location>
        <begin position="558"/>
        <end position="603"/>
    </location>
</feature>
<keyword evidence="4" id="KW-0539">Nucleus</keyword>
<evidence type="ECO:0000256" key="5">
    <source>
        <dbReference type="PROSITE-ProRule" id="PRU00221"/>
    </source>
</evidence>
<dbReference type="PANTHER" id="PTHR22846:SF2">
    <property type="entry name" value="F-BOX-LIKE_WD REPEAT-CONTAINING PROTEIN EBI"/>
    <property type="match status" value="1"/>
</dbReference>
<dbReference type="GO" id="GO:0034967">
    <property type="term" value="C:Set3 complex"/>
    <property type="evidence" value="ECO:0007669"/>
    <property type="project" value="TreeGrafter"/>
</dbReference>
<keyword evidence="2 5" id="KW-0853">WD repeat</keyword>
<evidence type="ECO:0000256" key="2">
    <source>
        <dbReference type="ARBA" id="ARBA00022574"/>
    </source>
</evidence>
<dbReference type="InterPro" id="IPR019775">
    <property type="entry name" value="WD40_repeat_CS"/>
</dbReference>
<accession>A0AAD6NJA3</accession>
<feature type="region of interest" description="Disordered" evidence="6">
    <location>
        <begin position="19"/>
        <end position="44"/>
    </location>
</feature>
<evidence type="ECO:0000256" key="6">
    <source>
        <dbReference type="SAM" id="MobiDB-lite"/>
    </source>
</evidence>
<dbReference type="InterPro" id="IPR045183">
    <property type="entry name" value="Ebi-like"/>
</dbReference>
<dbReference type="GO" id="GO:0006357">
    <property type="term" value="P:regulation of transcription by RNA polymerase II"/>
    <property type="evidence" value="ECO:0007669"/>
    <property type="project" value="TreeGrafter"/>
</dbReference>
<dbReference type="AlphaFoldDB" id="A0AAD6NJA3"/>
<feature type="compositionally biased region" description="Polar residues" evidence="6">
    <location>
        <begin position="159"/>
        <end position="170"/>
    </location>
</feature>
<evidence type="ECO:0000256" key="4">
    <source>
        <dbReference type="ARBA" id="ARBA00023242"/>
    </source>
</evidence>
<dbReference type="Proteomes" id="UP001221413">
    <property type="component" value="Unassembled WGS sequence"/>
</dbReference>
<evidence type="ECO:0000256" key="3">
    <source>
        <dbReference type="ARBA" id="ARBA00022737"/>
    </source>
</evidence>
<dbReference type="GO" id="GO:0003714">
    <property type="term" value="F:transcription corepressor activity"/>
    <property type="evidence" value="ECO:0007669"/>
    <property type="project" value="InterPro"/>
</dbReference>
<keyword evidence="8" id="KW-1185">Reference proteome</keyword>
<feature type="region of interest" description="Disordered" evidence="6">
    <location>
        <begin position="149"/>
        <end position="242"/>
    </location>
</feature>
<reference evidence="7" key="1">
    <citation type="submission" date="2023-01" db="EMBL/GenBank/DDBJ databases">
        <title>The chitinases involved in constricting ring structure development in the nematode-trapping fungus Drechslerella dactyloides.</title>
        <authorList>
            <person name="Wang R."/>
            <person name="Zhang L."/>
            <person name="Tang P."/>
            <person name="Li S."/>
            <person name="Liang L."/>
        </authorList>
    </citation>
    <scope>NUCLEOTIDE SEQUENCE</scope>
    <source>
        <strain evidence="7">YMF1.00031</strain>
    </source>
</reference>
<comment type="subcellular location">
    <subcellularLocation>
        <location evidence="1">Nucleus</location>
    </subcellularLocation>
</comment>
<keyword evidence="3" id="KW-0677">Repeat</keyword>
<feature type="repeat" description="WD" evidence="5">
    <location>
        <begin position="603"/>
        <end position="644"/>
    </location>
</feature>
<feature type="repeat" description="WD" evidence="5">
    <location>
        <begin position="382"/>
        <end position="407"/>
    </location>
</feature>
<dbReference type="InterPro" id="IPR036322">
    <property type="entry name" value="WD40_repeat_dom_sf"/>
</dbReference>
<dbReference type="PROSITE" id="PS50082">
    <property type="entry name" value="WD_REPEATS_2"/>
    <property type="match status" value="4"/>
</dbReference>
<dbReference type="InterPro" id="IPR015943">
    <property type="entry name" value="WD40/YVTN_repeat-like_dom_sf"/>
</dbReference>
<dbReference type="Gene3D" id="1.20.960.30">
    <property type="match status" value="1"/>
</dbReference>
<proteinExistence type="predicted"/>
<protein>
    <recommendedName>
        <fullName evidence="9">WD40 repeat-like protein</fullName>
    </recommendedName>
</protein>
<dbReference type="SMART" id="SM00320">
    <property type="entry name" value="WD40"/>
    <property type="match status" value="6"/>
</dbReference>
<comment type="caution">
    <text evidence="7">The sequence shown here is derived from an EMBL/GenBank/DDBJ whole genome shotgun (WGS) entry which is preliminary data.</text>
</comment>
<evidence type="ECO:0000256" key="1">
    <source>
        <dbReference type="ARBA" id="ARBA00004123"/>
    </source>
</evidence>
<dbReference type="InterPro" id="IPR001680">
    <property type="entry name" value="WD40_rpt"/>
</dbReference>
<organism evidence="7 8">
    <name type="scientific">Drechslerella dactyloides</name>
    <name type="common">Nematode-trapping fungus</name>
    <name type="synonym">Arthrobotrys dactyloides</name>
    <dbReference type="NCBI Taxonomy" id="74499"/>
    <lineage>
        <taxon>Eukaryota</taxon>
        <taxon>Fungi</taxon>
        <taxon>Dikarya</taxon>
        <taxon>Ascomycota</taxon>
        <taxon>Pezizomycotina</taxon>
        <taxon>Orbiliomycetes</taxon>
        <taxon>Orbiliales</taxon>
        <taxon>Orbiliaceae</taxon>
        <taxon>Drechslerella</taxon>
    </lineage>
</organism>
<dbReference type="SUPFAM" id="SSF50978">
    <property type="entry name" value="WD40 repeat-like"/>
    <property type="match status" value="1"/>
</dbReference>
<dbReference type="PROSITE" id="PS50294">
    <property type="entry name" value="WD_REPEATS_REGION"/>
    <property type="match status" value="2"/>
</dbReference>
<feature type="repeat" description="WD" evidence="5">
    <location>
        <begin position="416"/>
        <end position="458"/>
    </location>
</feature>
<dbReference type="Pfam" id="PF00400">
    <property type="entry name" value="WD40"/>
    <property type="match status" value="5"/>
</dbReference>
<name>A0AAD6NJA3_DREDA</name>
<evidence type="ECO:0000313" key="8">
    <source>
        <dbReference type="Proteomes" id="UP001221413"/>
    </source>
</evidence>
<evidence type="ECO:0000313" key="7">
    <source>
        <dbReference type="EMBL" id="KAJ6260227.1"/>
    </source>
</evidence>
<dbReference type="EMBL" id="JAQGDS010000005">
    <property type="protein sequence ID" value="KAJ6260227.1"/>
    <property type="molecule type" value="Genomic_DNA"/>
</dbReference>
<evidence type="ECO:0008006" key="9">
    <source>
        <dbReference type="Google" id="ProtNLM"/>
    </source>
</evidence>
<dbReference type="Gene3D" id="2.130.10.10">
    <property type="entry name" value="YVTN repeat-like/Quinoprotein amine dehydrogenase"/>
    <property type="match status" value="1"/>
</dbReference>
<sequence length="699" mass="76086">MSAPLTSEQVNYLVWRSPTPKSRTQRRASPHGGPASSGLARKAPENTLPQPLGIIIIIIIIISYLMCRRASPTQRKQNTAASAASSFLALWFEKSTFSFQDDCRAQQLEEKFKTWVKPGALINIIQKGLQYLALEASIYEVRPRYRHPRSLHNQDRSAKGSTQNGSTGSAKTFAFFGPSSKTEEPSPVPPPEEIAAQDAQGDIEMAQTPPPYDDTNGTISESEVQKPESLREPPQPNGTVTPIKRSHELAVATASELNGALNQRSKRAKTVTAPDENAMVIDGIGLPDTTSEEVRATIGSSVGVQADEYIQLDHESSGVYQISPQDTSLDSSARNCKFNPGENNLLAVSYANCHLLDLNDNLSAPSQISKDTNLSQQPGEEMSTIVWSDNGEYLATSSWDGLIKIWDSNGRSLHSLSVHRAPILSLKFHPTKHNLLLSVDGHSKVNVWDVAVGKLKRLCELAKGNTASEKTTPHDADWIDETTIIIVGDSGAVEKFDLSLPQEKGSHLESVARYEGHDAHKHVNSVVWSSGHGMFATGGEEGKILLWKTTQQKPVGVLEGHQNEISSLQLSHGSSSSESLLGSSSADGNVRIWNIESRICLHVLNMQSPVNALSFTADGRYLAAGAQSLLVMIWRTETGQLAGIYDAKQGDDGLSTQSTMEDLSWDKTGSRLAVAVRDQKCAIIDWKTLLEEAAAKKSR</sequence>
<dbReference type="PROSITE" id="PS00678">
    <property type="entry name" value="WD_REPEATS_1"/>
    <property type="match status" value="1"/>
</dbReference>
<dbReference type="PANTHER" id="PTHR22846">
    <property type="entry name" value="WD40 REPEAT PROTEIN"/>
    <property type="match status" value="1"/>
</dbReference>